<dbReference type="Proteomes" id="UP000059074">
    <property type="component" value="Unassembled WGS sequence"/>
</dbReference>
<keyword evidence="2" id="KW-1185">Reference proteome</keyword>
<dbReference type="AlphaFoldDB" id="A0A109BAH9"/>
<proteinExistence type="predicted"/>
<organism evidence="1 2">
    <name type="scientific">Hyphomicrobium sulfonivorans</name>
    <dbReference type="NCBI Taxonomy" id="121290"/>
    <lineage>
        <taxon>Bacteria</taxon>
        <taxon>Pseudomonadati</taxon>
        <taxon>Pseudomonadota</taxon>
        <taxon>Alphaproteobacteria</taxon>
        <taxon>Hyphomicrobiales</taxon>
        <taxon>Hyphomicrobiaceae</taxon>
        <taxon>Hyphomicrobium</taxon>
    </lineage>
</organism>
<evidence type="ECO:0000313" key="1">
    <source>
        <dbReference type="EMBL" id="KWT65166.1"/>
    </source>
</evidence>
<dbReference type="PATRIC" id="fig|121290.4.peg.515"/>
<protein>
    <submittedName>
        <fullName evidence="1">Uncharacterized protein</fullName>
    </submittedName>
</protein>
<dbReference type="EMBL" id="LMTR01000082">
    <property type="protein sequence ID" value="KWT65166.1"/>
    <property type="molecule type" value="Genomic_DNA"/>
</dbReference>
<evidence type="ECO:0000313" key="2">
    <source>
        <dbReference type="Proteomes" id="UP000059074"/>
    </source>
</evidence>
<reference evidence="1 2" key="1">
    <citation type="submission" date="2015-10" db="EMBL/GenBank/DDBJ databases">
        <title>Transcriptomic analysis of a linuron degrading triple-species bacterial consortium.</title>
        <authorList>
            <person name="Albers P."/>
        </authorList>
    </citation>
    <scope>NUCLEOTIDE SEQUENCE [LARGE SCALE GENOMIC DNA]</scope>
    <source>
        <strain evidence="1 2">WDL6</strain>
    </source>
</reference>
<accession>A0A109BAH9</accession>
<name>A0A109BAH9_HYPSL</name>
<dbReference type="STRING" id="121290.APY04_2915"/>
<comment type="caution">
    <text evidence="1">The sequence shown here is derived from an EMBL/GenBank/DDBJ whole genome shotgun (WGS) entry which is preliminary data.</text>
</comment>
<gene>
    <name evidence="1" type="ORF">APY04_2915</name>
</gene>
<sequence length="38" mass="4150">MQNGAISGSSAWGNPLERGQILAIIMRRKLMAPPLNRT</sequence>